<dbReference type="RefSeq" id="WP_371752574.1">
    <property type="nucleotide sequence ID" value="NZ_JAYJLD010000002.1"/>
</dbReference>
<dbReference type="EMBL" id="JAYJLD010000002">
    <property type="protein sequence ID" value="MEB3100464.1"/>
    <property type="molecule type" value="Genomic_DNA"/>
</dbReference>
<evidence type="ECO:0000313" key="4">
    <source>
        <dbReference type="EMBL" id="MEB3100464.1"/>
    </source>
</evidence>
<keyword evidence="4" id="KW-0378">Hydrolase</keyword>
<feature type="chain" id="PRO_5047416450" evidence="2">
    <location>
        <begin position="21"/>
        <end position="520"/>
    </location>
</feature>
<feature type="transmembrane region" description="Helical" evidence="1">
    <location>
        <begin position="215"/>
        <end position="236"/>
    </location>
</feature>
<keyword evidence="1" id="KW-1133">Transmembrane helix</keyword>
<evidence type="ECO:0000313" key="5">
    <source>
        <dbReference type="Proteomes" id="UP001310386"/>
    </source>
</evidence>
<evidence type="ECO:0000256" key="2">
    <source>
        <dbReference type="SAM" id="SignalP"/>
    </source>
</evidence>
<feature type="transmembrane region" description="Helical" evidence="1">
    <location>
        <begin position="432"/>
        <end position="450"/>
    </location>
</feature>
<feature type="transmembrane region" description="Helical" evidence="1">
    <location>
        <begin position="284"/>
        <end position="309"/>
    </location>
</feature>
<dbReference type="EC" id="3.4.-.-" evidence="4"/>
<accession>A0ABU5ZD82</accession>
<gene>
    <name evidence="4" type="ORF">VF724_02170</name>
</gene>
<dbReference type="Pfam" id="PF02517">
    <property type="entry name" value="Rce1-like"/>
    <property type="match status" value="1"/>
</dbReference>
<feature type="transmembrane region" description="Helical" evidence="1">
    <location>
        <begin position="408"/>
        <end position="426"/>
    </location>
</feature>
<evidence type="ECO:0000256" key="1">
    <source>
        <dbReference type="SAM" id="Phobius"/>
    </source>
</evidence>
<sequence>MHKPYRSNFLLFLLAAFGIAAFFSTGETTESPSVISKAQAAQNAASFLETQFGTRPSSSFVTFQSDTELSGYLQREKLTDSFNKRFGSYPIDYYQVELSLPASSKKYLINVNMRTGSVFGWIRLNAMPQPLNLKDLSEANTWLKAMGYDPKLFTLISGDGENAWIFENRHDQIGEATLRIRMEKSGGIISVFEPSFHLPETFITWMDRQTGAASFLSLISLLLSSLLAIAAIIAAVKYRKTASFERGALLTAFFIVIYAAYNINTYPGYKTASAGGPEGLLSVFFMQFTILLMAASVYISFVAGEALWLRSGWQPWPRWRGPDFGKHALDSMGRGYLLSLFILGVQSVVYYFAEQRFHIWTTEDPSSSIYNLLWPGLFPTLAWAAAISEEAVFRLFGIILFKKLFKNTFIAVLLSSFLWAMGHAGYPVYPVYTRLVEVTILGIIFGYAFLKYGLITVIFAHASMDSILMGLSIMDTDHPASLAGGTFYILSPAIVGLLIYWLHSLMKKRPRPLLPPEMIP</sequence>
<protein>
    <submittedName>
        <fullName evidence="4">CPBP family intramembrane glutamic endopeptidase</fullName>
        <ecNumber evidence="4">3.4.-.-</ecNumber>
    </submittedName>
</protein>
<dbReference type="InterPro" id="IPR003675">
    <property type="entry name" value="Rce1/LyrA-like_dom"/>
</dbReference>
<keyword evidence="1" id="KW-0812">Transmembrane</keyword>
<feature type="signal peptide" evidence="2">
    <location>
        <begin position="1"/>
        <end position="20"/>
    </location>
</feature>
<name>A0ABU5ZD82_9BACL</name>
<organism evidence="4 5">
    <name type="scientific">Ferviditalea candida</name>
    <dbReference type="NCBI Taxonomy" id="3108399"/>
    <lineage>
        <taxon>Bacteria</taxon>
        <taxon>Bacillati</taxon>
        <taxon>Bacillota</taxon>
        <taxon>Bacilli</taxon>
        <taxon>Bacillales</taxon>
        <taxon>Paenibacillaceae</taxon>
        <taxon>Ferviditalea</taxon>
    </lineage>
</organism>
<reference evidence="4" key="1">
    <citation type="submission" date="2023-12" db="EMBL/GenBank/DDBJ databases">
        <title>Fervidustalea candida gen. nov., sp. nov., a novel member of the family Paenibacillaceae isolated from a geothermal area.</title>
        <authorList>
            <person name="Li W.-J."/>
            <person name="Jiao J.-Y."/>
            <person name="Chen Y."/>
        </authorList>
    </citation>
    <scope>NUCLEOTIDE SEQUENCE</scope>
    <source>
        <strain evidence="4">SYSU GA230002</strain>
    </source>
</reference>
<keyword evidence="1" id="KW-0472">Membrane</keyword>
<dbReference type="GO" id="GO:0016787">
    <property type="term" value="F:hydrolase activity"/>
    <property type="evidence" value="ECO:0007669"/>
    <property type="project" value="UniProtKB-KW"/>
</dbReference>
<keyword evidence="5" id="KW-1185">Reference proteome</keyword>
<feature type="transmembrane region" description="Helical" evidence="1">
    <location>
        <begin position="248"/>
        <end position="264"/>
    </location>
</feature>
<comment type="caution">
    <text evidence="4">The sequence shown here is derived from an EMBL/GenBank/DDBJ whole genome shotgun (WGS) entry which is preliminary data.</text>
</comment>
<proteinExistence type="predicted"/>
<feature type="domain" description="CAAX prenyl protease 2/Lysostaphin resistance protein A-like" evidence="3">
    <location>
        <begin position="377"/>
        <end position="466"/>
    </location>
</feature>
<evidence type="ECO:0000259" key="3">
    <source>
        <dbReference type="Pfam" id="PF02517"/>
    </source>
</evidence>
<feature type="transmembrane region" description="Helical" evidence="1">
    <location>
        <begin position="335"/>
        <end position="353"/>
    </location>
</feature>
<dbReference type="Proteomes" id="UP001310386">
    <property type="component" value="Unassembled WGS sequence"/>
</dbReference>
<keyword evidence="2" id="KW-0732">Signal</keyword>
<feature type="transmembrane region" description="Helical" evidence="1">
    <location>
        <begin position="480"/>
        <end position="502"/>
    </location>
</feature>